<evidence type="ECO:0000313" key="3">
    <source>
        <dbReference type="Proteomes" id="UP000051568"/>
    </source>
</evidence>
<dbReference type="Proteomes" id="UP000051568">
    <property type="component" value="Unassembled WGS sequence"/>
</dbReference>
<evidence type="ECO:0000259" key="1">
    <source>
        <dbReference type="Pfam" id="PF01521"/>
    </source>
</evidence>
<dbReference type="AlphaFoldDB" id="A0A0R2IH81"/>
<feature type="domain" description="Core" evidence="1">
    <location>
        <begin position="5"/>
        <end position="114"/>
    </location>
</feature>
<accession>A0A0R2IH81</accession>
<dbReference type="EMBL" id="JQBR01000017">
    <property type="protein sequence ID" value="KRN64321.1"/>
    <property type="molecule type" value="Genomic_DNA"/>
</dbReference>
<organism evidence="2 3">
    <name type="scientific">Pediococcus cellicola</name>
    <dbReference type="NCBI Taxonomy" id="319652"/>
    <lineage>
        <taxon>Bacteria</taxon>
        <taxon>Bacillati</taxon>
        <taxon>Bacillota</taxon>
        <taxon>Bacilli</taxon>
        <taxon>Lactobacillales</taxon>
        <taxon>Lactobacillaceae</taxon>
        <taxon>Pediococcus</taxon>
    </lineage>
</organism>
<proteinExistence type="predicted"/>
<evidence type="ECO:0000313" key="2">
    <source>
        <dbReference type="EMBL" id="KRN64321.1"/>
    </source>
</evidence>
<dbReference type="Pfam" id="PF01521">
    <property type="entry name" value="Fe-S_biosyn"/>
    <property type="match status" value="1"/>
</dbReference>
<reference evidence="2 3" key="1">
    <citation type="journal article" date="2015" name="Genome Announc.">
        <title>Expanding the biotechnology potential of lactobacilli through comparative genomics of 213 strains and associated genera.</title>
        <authorList>
            <person name="Sun Z."/>
            <person name="Harris H.M."/>
            <person name="McCann A."/>
            <person name="Guo C."/>
            <person name="Argimon S."/>
            <person name="Zhang W."/>
            <person name="Yang X."/>
            <person name="Jeffery I.B."/>
            <person name="Cooney J.C."/>
            <person name="Kagawa T.F."/>
            <person name="Liu W."/>
            <person name="Song Y."/>
            <person name="Salvetti E."/>
            <person name="Wrobel A."/>
            <person name="Rasinkangas P."/>
            <person name="Parkhill J."/>
            <person name="Rea M.C."/>
            <person name="O'Sullivan O."/>
            <person name="Ritari J."/>
            <person name="Douillard F.P."/>
            <person name="Paul Ross R."/>
            <person name="Yang R."/>
            <person name="Briner A.E."/>
            <person name="Felis G.E."/>
            <person name="de Vos W.M."/>
            <person name="Barrangou R."/>
            <person name="Klaenhammer T.R."/>
            <person name="Caufield P.W."/>
            <person name="Cui Y."/>
            <person name="Zhang H."/>
            <person name="O'Toole P.W."/>
        </authorList>
    </citation>
    <scope>NUCLEOTIDE SEQUENCE [LARGE SCALE GENOMIC DNA]</scope>
    <source>
        <strain evidence="2 3">DSM 17757</strain>
    </source>
</reference>
<dbReference type="Gene3D" id="2.60.300.12">
    <property type="entry name" value="HesB-like domain"/>
    <property type="match status" value="1"/>
</dbReference>
<dbReference type="InterPro" id="IPR035903">
    <property type="entry name" value="HesB-like_dom_sf"/>
</dbReference>
<gene>
    <name evidence="2" type="ORF">IV80_GL000639</name>
</gene>
<dbReference type="PATRIC" id="fig|319652.3.peg.647"/>
<keyword evidence="3" id="KW-1185">Reference proteome</keyword>
<protein>
    <recommendedName>
        <fullName evidence="1">Core domain-containing protein</fullName>
    </recommendedName>
</protein>
<dbReference type="InterPro" id="IPR000361">
    <property type="entry name" value="ATAP_core_dom"/>
</dbReference>
<comment type="caution">
    <text evidence="2">The sequence shown here is derived from an EMBL/GenBank/DDBJ whole genome shotgun (WGS) entry which is preliminary data.</text>
</comment>
<name>A0A0R2IH81_9LACO</name>
<dbReference type="STRING" id="319652.IV80_GL000639"/>
<sequence length="138" mass="14515">MVDLMKINIKEQAATYLASKVPAGKHVFLALDDGSSKFSKLGGTCAIGNKFQLVVADNADAEYNVTLENNAGLTMTTAEPELTFLGNGLALDYKNAALRLTDDSGVLDGAVSVDNYQAPVQDKEAAKAEMAELGGKIC</sequence>
<dbReference type="SUPFAM" id="SSF89360">
    <property type="entry name" value="HesB-like domain"/>
    <property type="match status" value="1"/>
</dbReference>